<gene>
    <name evidence="2" type="ORF">CONCODRAFT_11406</name>
</gene>
<dbReference type="SUPFAM" id="SSF56784">
    <property type="entry name" value="HAD-like"/>
    <property type="match status" value="1"/>
</dbReference>
<dbReference type="InterPro" id="IPR006384">
    <property type="entry name" value="HAD_hydro_PyrdxlP_Pase-like"/>
</dbReference>
<dbReference type="NCBIfam" id="TIGR01489">
    <property type="entry name" value="DKMTPPase-SF"/>
    <property type="match status" value="1"/>
</dbReference>
<dbReference type="Gene3D" id="3.90.1470.20">
    <property type="match status" value="1"/>
</dbReference>
<dbReference type="AlphaFoldDB" id="A0A137NV96"/>
<organism evidence="2 3">
    <name type="scientific">Conidiobolus coronatus (strain ATCC 28846 / CBS 209.66 / NRRL 28638)</name>
    <name type="common">Delacroixia coronata</name>
    <dbReference type="NCBI Taxonomy" id="796925"/>
    <lineage>
        <taxon>Eukaryota</taxon>
        <taxon>Fungi</taxon>
        <taxon>Fungi incertae sedis</taxon>
        <taxon>Zoopagomycota</taxon>
        <taxon>Entomophthoromycotina</taxon>
        <taxon>Entomophthoromycetes</taxon>
        <taxon>Entomophthorales</taxon>
        <taxon>Ancylistaceae</taxon>
        <taxon>Conidiobolus</taxon>
    </lineage>
</organism>
<dbReference type="Proteomes" id="UP000070444">
    <property type="component" value="Unassembled WGS sequence"/>
</dbReference>
<accession>A0A137NV96</accession>
<dbReference type="GO" id="GO:0016791">
    <property type="term" value="F:phosphatase activity"/>
    <property type="evidence" value="ECO:0007669"/>
    <property type="project" value="InterPro"/>
</dbReference>
<protein>
    <recommendedName>
        <fullName evidence="4">HAD-like protein</fullName>
    </recommendedName>
</protein>
<keyword evidence="1" id="KW-0378">Hydrolase</keyword>
<evidence type="ECO:0000313" key="2">
    <source>
        <dbReference type="EMBL" id="KXN66696.1"/>
    </source>
</evidence>
<dbReference type="Gene3D" id="3.40.50.1000">
    <property type="entry name" value="HAD superfamily/HAD-like"/>
    <property type="match status" value="1"/>
</dbReference>
<dbReference type="NCBIfam" id="TIGR01488">
    <property type="entry name" value="HAD-SF-IB"/>
    <property type="match status" value="1"/>
</dbReference>
<name>A0A137NV96_CONC2</name>
<dbReference type="InterPro" id="IPR050849">
    <property type="entry name" value="HAD-like_hydrolase_phosphatase"/>
</dbReference>
<dbReference type="Pfam" id="PF12710">
    <property type="entry name" value="HAD"/>
    <property type="match status" value="1"/>
</dbReference>
<reference evidence="2 3" key="1">
    <citation type="journal article" date="2015" name="Genome Biol. Evol.">
        <title>Phylogenomic analyses indicate that early fungi evolved digesting cell walls of algal ancestors of land plants.</title>
        <authorList>
            <person name="Chang Y."/>
            <person name="Wang S."/>
            <person name="Sekimoto S."/>
            <person name="Aerts A.L."/>
            <person name="Choi C."/>
            <person name="Clum A."/>
            <person name="LaButti K.M."/>
            <person name="Lindquist E.A."/>
            <person name="Yee Ngan C."/>
            <person name="Ohm R.A."/>
            <person name="Salamov A.A."/>
            <person name="Grigoriev I.V."/>
            <person name="Spatafora J.W."/>
            <person name="Berbee M.L."/>
        </authorList>
    </citation>
    <scope>NUCLEOTIDE SEQUENCE [LARGE SCALE GENOMIC DNA]</scope>
    <source>
        <strain evidence="2 3">NRRL 28638</strain>
    </source>
</reference>
<dbReference type="InterPro" id="IPR036412">
    <property type="entry name" value="HAD-like_sf"/>
</dbReference>
<sequence length="225" mass="26205">MSTLKVNESPKLIIFSDFDGTITLQDTGIILIDEYLTTVVRKELDDKIFTKTMAQRDVFKKMWNSVTCDWEMCKLKLKDVELDPYFSKFYQYTQAKSIPFTILSSGFTQIIDWFLENNLKEFNSKVAANEGIYTEKGFWDVKFYDDSEYGHDKALTIKKIKENYPSSKVLFIGDGVSDIMACSQSDFIFAKKSKDLAKYCTLNNIQFTEFEDFGEIESWLDNYLN</sequence>
<evidence type="ECO:0008006" key="4">
    <source>
        <dbReference type="Google" id="ProtNLM"/>
    </source>
</evidence>
<dbReference type="STRING" id="796925.A0A137NV96"/>
<evidence type="ECO:0000313" key="3">
    <source>
        <dbReference type="Proteomes" id="UP000070444"/>
    </source>
</evidence>
<keyword evidence="3" id="KW-1185">Reference proteome</keyword>
<dbReference type="OMA" id="VPFHEFD"/>
<dbReference type="OrthoDB" id="2342176at2759"/>
<dbReference type="PANTHER" id="PTHR28181">
    <property type="entry name" value="UPF0655 PROTEIN YCR015C"/>
    <property type="match status" value="1"/>
</dbReference>
<evidence type="ECO:0000256" key="1">
    <source>
        <dbReference type="ARBA" id="ARBA00022801"/>
    </source>
</evidence>
<proteinExistence type="predicted"/>
<dbReference type="PANTHER" id="PTHR28181:SF2">
    <property type="entry name" value="PHOSPHORIC MONOESTER HYDROLASE"/>
    <property type="match status" value="1"/>
</dbReference>
<dbReference type="EMBL" id="KQ964697">
    <property type="protein sequence ID" value="KXN66696.1"/>
    <property type="molecule type" value="Genomic_DNA"/>
</dbReference>
<dbReference type="InterPro" id="IPR023214">
    <property type="entry name" value="HAD_sf"/>
</dbReference>